<keyword evidence="2 3" id="KW-0456">Lyase</keyword>
<keyword evidence="3 4" id="KW-0436">Ligase</keyword>
<dbReference type="GO" id="GO:0010181">
    <property type="term" value="F:FMN binding"/>
    <property type="evidence" value="ECO:0007669"/>
    <property type="project" value="UniProtKB-UniRule"/>
</dbReference>
<dbReference type="InterPro" id="IPR007085">
    <property type="entry name" value="DNA/pantothenate-metab_flavo_C"/>
</dbReference>
<comment type="similarity">
    <text evidence="3 4">In the C-terminal section; belongs to the PPC synthetase family.</text>
</comment>
<evidence type="ECO:0000313" key="8">
    <source>
        <dbReference type="Proteomes" id="UP000268829"/>
    </source>
</evidence>
<dbReference type="Pfam" id="PF04127">
    <property type="entry name" value="DFP"/>
    <property type="match status" value="1"/>
</dbReference>
<organism evidence="7 8">
    <name type="scientific">Brevibacillus gelatini</name>
    <dbReference type="NCBI Taxonomy" id="1655277"/>
    <lineage>
        <taxon>Bacteria</taxon>
        <taxon>Bacillati</taxon>
        <taxon>Bacillota</taxon>
        <taxon>Bacilli</taxon>
        <taxon>Bacillales</taxon>
        <taxon>Paenibacillaceae</taxon>
        <taxon>Brevibacillus</taxon>
    </lineage>
</organism>
<comment type="similarity">
    <text evidence="3 4">In the N-terminal section; belongs to the HFCD (homo-oligomeric flavin containing Cys decarboxylase) superfamily.</text>
</comment>
<evidence type="ECO:0000256" key="1">
    <source>
        <dbReference type="ARBA" id="ARBA00022793"/>
    </source>
</evidence>
<dbReference type="Gene3D" id="3.40.50.1950">
    <property type="entry name" value="Flavin prenyltransferase-like"/>
    <property type="match status" value="1"/>
</dbReference>
<dbReference type="GO" id="GO:0004633">
    <property type="term" value="F:phosphopantothenoylcysteine decarboxylase activity"/>
    <property type="evidence" value="ECO:0007669"/>
    <property type="project" value="UniProtKB-UniRule"/>
</dbReference>
<dbReference type="OrthoDB" id="9802554at2"/>
<keyword evidence="3 4" id="KW-0288">FMN</keyword>
<evidence type="ECO:0000259" key="5">
    <source>
        <dbReference type="Pfam" id="PF02441"/>
    </source>
</evidence>
<feature type="binding site" evidence="3">
    <location>
        <position position="300"/>
    </location>
    <ligand>
        <name>CTP</name>
        <dbReference type="ChEBI" id="CHEBI:37563"/>
    </ligand>
</feature>
<dbReference type="InterPro" id="IPR036551">
    <property type="entry name" value="Flavin_trans-like"/>
</dbReference>
<comment type="function">
    <text evidence="4">Catalyzes two steps in the biosynthesis of coenzyme A. In the first step cysteine is conjugated to 4'-phosphopantothenate to form 4-phosphopantothenoylcysteine, in the latter compound is decarboxylated to form 4'-phosphopantotheine.</text>
</comment>
<comment type="function">
    <text evidence="3">Catalyzes two sequential steps in the biosynthesis of coenzyme A. In the first step cysteine is conjugated to 4'-phosphopantothenate to form 4-phosphopantothenoylcysteine. In the second step the latter compound is decarboxylated to form 4'-phosphopantotheine.</text>
</comment>
<dbReference type="SUPFAM" id="SSF102645">
    <property type="entry name" value="CoaB-like"/>
    <property type="match status" value="1"/>
</dbReference>
<feature type="binding site" evidence="3">
    <location>
        <position position="290"/>
    </location>
    <ligand>
        <name>CTP</name>
        <dbReference type="ChEBI" id="CHEBI:37563"/>
    </ligand>
</feature>
<dbReference type="GO" id="GO:0004632">
    <property type="term" value="F:phosphopantothenate--cysteine ligase activity"/>
    <property type="evidence" value="ECO:0007669"/>
    <property type="project" value="UniProtKB-UniRule"/>
</dbReference>
<dbReference type="InterPro" id="IPR035929">
    <property type="entry name" value="CoaB-like_sf"/>
</dbReference>
<dbReference type="PANTHER" id="PTHR14359:SF6">
    <property type="entry name" value="PHOSPHOPANTOTHENOYLCYSTEINE DECARBOXYLASE"/>
    <property type="match status" value="1"/>
</dbReference>
<evidence type="ECO:0000256" key="4">
    <source>
        <dbReference type="RuleBase" id="RU364078"/>
    </source>
</evidence>
<feature type="domain" description="DNA/pantothenate metabolism flavoprotein C-terminal" evidence="6">
    <location>
        <begin position="198"/>
        <end position="404"/>
    </location>
</feature>
<feature type="region of interest" description="Phosphopantothenoylcysteine decarboxylase" evidence="3">
    <location>
        <begin position="1"/>
        <end position="201"/>
    </location>
</feature>
<keyword evidence="3" id="KW-0511">Multifunctional enzyme</keyword>
<dbReference type="GO" id="GO:0015937">
    <property type="term" value="P:coenzyme A biosynthetic process"/>
    <property type="evidence" value="ECO:0007669"/>
    <property type="project" value="UniProtKB-UniRule"/>
</dbReference>
<feature type="region of interest" description="Phosphopantothenate--cysteine ligase" evidence="3">
    <location>
        <begin position="202"/>
        <end position="417"/>
    </location>
</feature>
<evidence type="ECO:0000256" key="2">
    <source>
        <dbReference type="ARBA" id="ARBA00023239"/>
    </source>
</evidence>
<proteinExistence type="inferred from homology"/>
<keyword evidence="3" id="KW-0460">Magnesium</keyword>
<comment type="caution">
    <text evidence="3">Lacks conserved residue(s) required for the propagation of feature annotation.</text>
</comment>
<evidence type="ECO:0000313" key="7">
    <source>
        <dbReference type="EMBL" id="RNB54673.1"/>
    </source>
</evidence>
<sequence>MNSLAEKRIVLGVCGGIAAYKAAALTSKLTQAGAQVHVILTENAMKFVQPATFQALSHQPVYTDTFSEPDPHVISHIDLADKADLVLIAPATANVIGKIANGIADDMLTTMLLATKAPVMIAPAMNVNMYEHPAVAANMEKLASFGYRFIEPGVGLLACGWVGKGRLAEPEEIVEAVQNWFAQEATRDTQAAAKQDLLDKHVLVTAGPTREKIDPVRYITNHASGKMGYAIAEAARDRGARVTLISGPTALPRPAGVEFVAVESVQEMFDAVMAHLPQSDIVVKSAAVSDYRPKTVQAHKMKKGDGPLVLELDKAPDILKTIGERKTKQFVVGFAAETQDVLQHAKSKLERKNLDMIVANNVLLEGAGMGSDTNIVTLLTRDGEQLALEKLSKRAVADKLFDAVLLKLQQKPLSELS</sequence>
<dbReference type="UniPathway" id="UPA00241">
    <property type="reaction ID" value="UER00353"/>
</dbReference>
<feature type="binding site" evidence="3">
    <location>
        <position position="352"/>
    </location>
    <ligand>
        <name>CTP</name>
        <dbReference type="ChEBI" id="CHEBI:37563"/>
    </ligand>
</feature>
<dbReference type="EMBL" id="RHHS01000039">
    <property type="protein sequence ID" value="RNB54673.1"/>
    <property type="molecule type" value="Genomic_DNA"/>
</dbReference>
<reference evidence="7 8" key="1">
    <citation type="submission" date="2018-10" db="EMBL/GenBank/DDBJ databases">
        <title>Phylogenomics of Brevibacillus.</title>
        <authorList>
            <person name="Dunlap C."/>
        </authorList>
    </citation>
    <scope>NUCLEOTIDE SEQUENCE [LARGE SCALE GENOMIC DNA]</scope>
    <source>
        <strain evidence="7 8">DSM 100115</strain>
    </source>
</reference>
<comment type="cofactor">
    <cofactor evidence="3">
        <name>Mg(2+)</name>
        <dbReference type="ChEBI" id="CHEBI:18420"/>
    </cofactor>
</comment>
<dbReference type="GO" id="GO:0015941">
    <property type="term" value="P:pantothenate catabolic process"/>
    <property type="evidence" value="ECO:0007669"/>
    <property type="project" value="InterPro"/>
</dbReference>
<comment type="catalytic activity">
    <reaction evidence="3 4">
        <text>N-[(R)-4-phosphopantothenoyl]-L-cysteine + H(+) = (R)-4'-phosphopantetheine + CO2</text>
        <dbReference type="Rhea" id="RHEA:16793"/>
        <dbReference type="ChEBI" id="CHEBI:15378"/>
        <dbReference type="ChEBI" id="CHEBI:16526"/>
        <dbReference type="ChEBI" id="CHEBI:59458"/>
        <dbReference type="ChEBI" id="CHEBI:61723"/>
        <dbReference type="EC" id="4.1.1.36"/>
    </reaction>
</comment>
<dbReference type="Gene3D" id="3.40.50.10300">
    <property type="entry name" value="CoaB-like"/>
    <property type="match status" value="1"/>
</dbReference>
<keyword evidence="3" id="KW-0479">Metal-binding</keyword>
<comment type="cofactor">
    <cofactor evidence="3">
        <name>FMN</name>
        <dbReference type="ChEBI" id="CHEBI:58210"/>
    </cofactor>
    <text evidence="3">Binds 1 FMN per subunit.</text>
</comment>
<dbReference type="GO" id="GO:0046872">
    <property type="term" value="F:metal ion binding"/>
    <property type="evidence" value="ECO:0007669"/>
    <property type="project" value="UniProtKB-KW"/>
</dbReference>
<dbReference type="Proteomes" id="UP000268829">
    <property type="component" value="Unassembled WGS sequence"/>
</dbReference>
<protein>
    <recommendedName>
        <fullName evidence="3">Coenzyme A biosynthesis bifunctional protein CoaBC</fullName>
    </recommendedName>
    <alternativeName>
        <fullName evidence="3">DNA/pantothenate metabolism flavoprotein</fullName>
    </alternativeName>
    <alternativeName>
        <fullName evidence="3">Phosphopantothenoylcysteine synthetase/decarboxylase</fullName>
        <shortName evidence="3">PPCS-PPCDC</shortName>
    </alternativeName>
    <domain>
        <recommendedName>
            <fullName evidence="3">Phosphopantothenoylcysteine decarboxylase</fullName>
            <shortName evidence="3">PPC decarboxylase</shortName>
            <shortName evidence="3">PPC-DC</shortName>
            <ecNumber evidence="3">4.1.1.36</ecNumber>
        </recommendedName>
        <alternativeName>
            <fullName evidence="3">CoaC</fullName>
        </alternativeName>
    </domain>
    <domain>
        <recommendedName>
            <fullName evidence="3">Phosphopantothenate--cysteine ligase</fullName>
            <ecNumber evidence="3">6.3.2.5</ecNumber>
        </recommendedName>
        <alternativeName>
            <fullName evidence="3">CoaB</fullName>
        </alternativeName>
        <alternativeName>
            <fullName evidence="3">Phosphopantothenoylcysteine synthetase</fullName>
            <shortName evidence="3">PPC synthetase</shortName>
            <shortName evidence="3">PPC-S</shortName>
        </alternativeName>
    </domain>
</protein>
<dbReference type="HAMAP" id="MF_02225">
    <property type="entry name" value="CoaBC"/>
    <property type="match status" value="1"/>
</dbReference>
<dbReference type="PANTHER" id="PTHR14359">
    <property type="entry name" value="HOMO-OLIGOMERIC FLAVIN CONTAINING CYS DECARBOXYLASE FAMILY"/>
    <property type="match status" value="1"/>
</dbReference>
<comment type="pathway">
    <text evidence="3 4">Cofactor biosynthesis; coenzyme A biosynthesis; CoA from (R)-pantothenate: step 3/5.</text>
</comment>
<gene>
    <name evidence="3 7" type="primary">coaBC</name>
    <name evidence="7" type="ORF">EDM57_16675</name>
</gene>
<feature type="binding site" evidence="3">
    <location>
        <position position="348"/>
    </location>
    <ligand>
        <name>CTP</name>
        <dbReference type="ChEBI" id="CHEBI:37563"/>
    </ligand>
</feature>
<comment type="pathway">
    <text evidence="3 4">Cofactor biosynthesis; coenzyme A biosynthesis; CoA from (R)-pantothenate: step 2/5.</text>
</comment>
<name>A0A3M8AUL4_9BACL</name>
<feature type="binding site" evidence="3">
    <location>
        <position position="334"/>
    </location>
    <ligand>
        <name>CTP</name>
        <dbReference type="ChEBI" id="CHEBI:37563"/>
    </ligand>
</feature>
<dbReference type="NCBIfam" id="TIGR00521">
    <property type="entry name" value="coaBC_dfp"/>
    <property type="match status" value="1"/>
</dbReference>
<comment type="catalytic activity">
    <reaction evidence="3 4">
        <text>(R)-4'-phosphopantothenate + L-cysteine + CTP = N-[(R)-4-phosphopantothenoyl]-L-cysteine + CMP + diphosphate + H(+)</text>
        <dbReference type="Rhea" id="RHEA:19397"/>
        <dbReference type="ChEBI" id="CHEBI:10986"/>
        <dbReference type="ChEBI" id="CHEBI:15378"/>
        <dbReference type="ChEBI" id="CHEBI:33019"/>
        <dbReference type="ChEBI" id="CHEBI:35235"/>
        <dbReference type="ChEBI" id="CHEBI:37563"/>
        <dbReference type="ChEBI" id="CHEBI:59458"/>
        <dbReference type="ChEBI" id="CHEBI:60377"/>
        <dbReference type="EC" id="6.3.2.5"/>
    </reaction>
</comment>
<dbReference type="Pfam" id="PF02441">
    <property type="entry name" value="Flavoprotein"/>
    <property type="match status" value="1"/>
</dbReference>
<dbReference type="GO" id="GO:0071513">
    <property type="term" value="C:phosphopantothenoylcysteine decarboxylase complex"/>
    <property type="evidence" value="ECO:0007669"/>
    <property type="project" value="TreeGrafter"/>
</dbReference>
<feature type="active site" description="Proton donor" evidence="3">
    <location>
        <position position="159"/>
    </location>
</feature>
<dbReference type="AlphaFoldDB" id="A0A3M8AUL4"/>
<keyword evidence="1 3" id="KW-0210">Decarboxylase</keyword>
<dbReference type="EC" id="4.1.1.36" evidence="3"/>
<evidence type="ECO:0000259" key="6">
    <source>
        <dbReference type="Pfam" id="PF04127"/>
    </source>
</evidence>
<feature type="domain" description="Flavoprotein" evidence="5">
    <location>
        <begin position="7"/>
        <end position="179"/>
    </location>
</feature>
<keyword evidence="3 4" id="KW-0285">Flavoprotein</keyword>
<comment type="caution">
    <text evidence="7">The sequence shown here is derived from an EMBL/GenBank/DDBJ whole genome shotgun (WGS) entry which is preliminary data.</text>
</comment>
<dbReference type="EC" id="6.3.2.5" evidence="3"/>
<dbReference type="InterPro" id="IPR003382">
    <property type="entry name" value="Flavoprotein"/>
</dbReference>
<dbReference type="InterPro" id="IPR005252">
    <property type="entry name" value="CoaBC"/>
</dbReference>
<feature type="binding site" evidence="3">
    <location>
        <begin position="316"/>
        <end position="319"/>
    </location>
    <ligand>
        <name>CTP</name>
        <dbReference type="ChEBI" id="CHEBI:37563"/>
    </ligand>
</feature>
<dbReference type="SUPFAM" id="SSF52507">
    <property type="entry name" value="Homo-oligomeric flavin-containing Cys decarboxylases, HFCD"/>
    <property type="match status" value="1"/>
</dbReference>
<evidence type="ECO:0000256" key="3">
    <source>
        <dbReference type="HAMAP-Rule" id="MF_02225"/>
    </source>
</evidence>
<keyword evidence="8" id="KW-1185">Reference proteome</keyword>
<accession>A0A3M8AUL4</accession>
<dbReference type="RefSeq" id="WP_122905814.1">
    <property type="nucleotide sequence ID" value="NZ_RHHS01000039.1"/>
</dbReference>